<dbReference type="GO" id="GO:0005634">
    <property type="term" value="C:nucleus"/>
    <property type="evidence" value="ECO:0007669"/>
    <property type="project" value="UniProtKB-SubCell"/>
</dbReference>
<dbReference type="InterPro" id="IPR013900">
    <property type="entry name" value="RNR_inhibitor"/>
</dbReference>
<evidence type="ECO:0000256" key="2">
    <source>
        <dbReference type="ARBA" id="ARBA00004496"/>
    </source>
</evidence>
<comment type="subcellular location">
    <subcellularLocation>
        <location evidence="2">Cytoplasm</location>
    </subcellularLocation>
    <subcellularLocation>
        <location evidence="1">Nucleus</location>
    </subcellularLocation>
</comment>
<dbReference type="PANTHER" id="PTHR28081">
    <property type="entry name" value="DAMAGE-REGULATED IMPORT FACILITATOR 1-RELATED"/>
    <property type="match status" value="1"/>
</dbReference>
<dbReference type="EMBL" id="WNWR01000549">
    <property type="protein sequence ID" value="KAE9974780.1"/>
    <property type="molecule type" value="Genomic_DNA"/>
</dbReference>
<keyword evidence="5" id="KW-0539">Nucleus</keyword>
<feature type="region of interest" description="Disordered" evidence="6">
    <location>
        <begin position="206"/>
        <end position="231"/>
    </location>
</feature>
<reference evidence="9 10" key="1">
    <citation type="submission" date="2019-11" db="EMBL/GenBank/DDBJ databases">
        <title>Venturia inaequalis Genome Resource.</title>
        <authorList>
            <person name="Lichtner F.J."/>
        </authorList>
    </citation>
    <scope>NUCLEOTIDE SEQUENCE [LARGE SCALE GENOMIC DNA]</scope>
    <source>
        <strain evidence="8 11">120213</strain>
        <strain evidence="9">Bline_iso_100314</strain>
        <strain evidence="7 12">DMI_063113</strain>
    </source>
</reference>
<evidence type="ECO:0000313" key="7">
    <source>
        <dbReference type="EMBL" id="KAE9974780.1"/>
    </source>
</evidence>
<dbReference type="EMBL" id="WNWQ01000013">
    <property type="protein sequence ID" value="KAE9984772.1"/>
    <property type="molecule type" value="Genomic_DNA"/>
</dbReference>
<dbReference type="Proteomes" id="UP000490939">
    <property type="component" value="Unassembled WGS sequence"/>
</dbReference>
<evidence type="ECO:0000256" key="6">
    <source>
        <dbReference type="SAM" id="MobiDB-lite"/>
    </source>
</evidence>
<protein>
    <submittedName>
        <fullName evidence="9">Uncharacterized protein</fullName>
    </submittedName>
</protein>
<comment type="similarity">
    <text evidence="3">Belongs to the DIF1/spd1 family.</text>
</comment>
<dbReference type="GO" id="GO:1990846">
    <property type="term" value="F:ribonucleoside-diphosphate reductase inhibitor activity"/>
    <property type="evidence" value="ECO:0007669"/>
    <property type="project" value="TreeGrafter"/>
</dbReference>
<evidence type="ECO:0000256" key="1">
    <source>
        <dbReference type="ARBA" id="ARBA00004123"/>
    </source>
</evidence>
<evidence type="ECO:0000256" key="5">
    <source>
        <dbReference type="ARBA" id="ARBA00023242"/>
    </source>
</evidence>
<dbReference type="Pfam" id="PF08591">
    <property type="entry name" value="RNR_inhib"/>
    <property type="match status" value="1"/>
</dbReference>
<dbReference type="GO" id="GO:0005737">
    <property type="term" value="C:cytoplasm"/>
    <property type="evidence" value="ECO:0007669"/>
    <property type="project" value="UniProtKB-SubCell"/>
</dbReference>
<keyword evidence="12" id="KW-1185">Reference proteome</keyword>
<dbReference type="OrthoDB" id="4072855at2759"/>
<evidence type="ECO:0000256" key="4">
    <source>
        <dbReference type="ARBA" id="ARBA00022490"/>
    </source>
</evidence>
<evidence type="ECO:0000313" key="10">
    <source>
        <dbReference type="Proteomes" id="UP000433883"/>
    </source>
</evidence>
<sequence length="264" mass="28674">MSHRHKKQFQPSITSFFARADRDNAAPAVPVLSAPVLDNHIQASLAQVGMRVRKAVPEGYKTHKTVSAYTAPLSTGPMTTMRVSSRPSELLPFCGIHRIGGLSEQPMPGVNAYDAIDVFSDTTNPLADFATPFSSQESAVSTDSVTIPSAAPLRQISSNKRSYNLDEEEQESEESDFEKLVFNFPATLSPPRSTYPISHTTMPNLTAISSSSSSRAYAKPKSRRKEVGDITQQVNHGFGSADMDFEDANFLTPLDDGEVEMGGT</sequence>
<name>A0A8H3VBU2_VENIN</name>
<organism evidence="9 10">
    <name type="scientific">Venturia inaequalis</name>
    <name type="common">Apple scab fungus</name>
    <dbReference type="NCBI Taxonomy" id="5025"/>
    <lineage>
        <taxon>Eukaryota</taxon>
        <taxon>Fungi</taxon>
        <taxon>Dikarya</taxon>
        <taxon>Ascomycota</taxon>
        <taxon>Pezizomycotina</taxon>
        <taxon>Dothideomycetes</taxon>
        <taxon>Pleosporomycetidae</taxon>
        <taxon>Venturiales</taxon>
        <taxon>Venturiaceae</taxon>
        <taxon>Venturia</taxon>
    </lineage>
</organism>
<dbReference type="GO" id="GO:0008104">
    <property type="term" value="P:intracellular protein localization"/>
    <property type="evidence" value="ECO:0007669"/>
    <property type="project" value="TreeGrafter"/>
</dbReference>
<evidence type="ECO:0000313" key="9">
    <source>
        <dbReference type="EMBL" id="KAE9984772.1"/>
    </source>
</evidence>
<proteinExistence type="inferred from homology"/>
<evidence type="ECO:0000313" key="12">
    <source>
        <dbReference type="Proteomes" id="UP000490939"/>
    </source>
</evidence>
<evidence type="ECO:0000256" key="3">
    <source>
        <dbReference type="ARBA" id="ARBA00005459"/>
    </source>
</evidence>
<comment type="caution">
    <text evidence="9">The sequence shown here is derived from an EMBL/GenBank/DDBJ whole genome shotgun (WGS) entry which is preliminary data.</text>
</comment>
<dbReference type="EMBL" id="WNWS01000159">
    <property type="protein sequence ID" value="KAE9977121.1"/>
    <property type="molecule type" value="Genomic_DNA"/>
</dbReference>
<dbReference type="Proteomes" id="UP000447873">
    <property type="component" value="Unassembled WGS sequence"/>
</dbReference>
<dbReference type="Proteomes" id="UP000433883">
    <property type="component" value="Unassembled WGS sequence"/>
</dbReference>
<evidence type="ECO:0000313" key="8">
    <source>
        <dbReference type="EMBL" id="KAE9977121.1"/>
    </source>
</evidence>
<accession>A0A8H3VBU2</accession>
<gene>
    <name evidence="9" type="ORF">BLS_001344</name>
    <name evidence="7" type="ORF">EG327_008653</name>
    <name evidence="8" type="ORF">EG328_002183</name>
</gene>
<evidence type="ECO:0000313" key="11">
    <source>
        <dbReference type="Proteomes" id="UP000447873"/>
    </source>
</evidence>
<dbReference type="PANTHER" id="PTHR28081:SF1">
    <property type="entry name" value="DAMAGE-REGULATED IMPORT FACILITATOR 1"/>
    <property type="match status" value="1"/>
</dbReference>
<dbReference type="AlphaFoldDB" id="A0A8H3VBU2"/>
<keyword evidence="4" id="KW-0963">Cytoplasm</keyword>
<feature type="compositionally biased region" description="Low complexity" evidence="6">
    <location>
        <begin position="207"/>
        <end position="217"/>
    </location>
</feature>